<feature type="domain" description="Transglutaminase-like" evidence="1">
    <location>
        <begin position="115"/>
        <end position="171"/>
    </location>
</feature>
<evidence type="ECO:0000259" key="1">
    <source>
        <dbReference type="Pfam" id="PF01841"/>
    </source>
</evidence>
<gene>
    <name evidence="2" type="ORF">QO011_007275</name>
</gene>
<dbReference type="Proteomes" id="UP001242480">
    <property type="component" value="Unassembled WGS sequence"/>
</dbReference>
<dbReference type="RefSeq" id="WP_307283517.1">
    <property type="nucleotide sequence ID" value="NZ_JAUSVX010000021.1"/>
</dbReference>
<dbReference type="Pfam" id="PF01841">
    <property type="entry name" value="Transglut_core"/>
    <property type="match status" value="1"/>
</dbReference>
<protein>
    <recommendedName>
        <fullName evidence="1">Transglutaminase-like domain-containing protein</fullName>
    </recommendedName>
</protein>
<comment type="caution">
    <text evidence="2">The sequence shown here is derived from an EMBL/GenBank/DDBJ whole genome shotgun (WGS) entry which is preliminary data.</text>
</comment>
<dbReference type="InterPro" id="IPR002931">
    <property type="entry name" value="Transglutaminase-like"/>
</dbReference>
<dbReference type="EMBL" id="JAUSVX010000021">
    <property type="protein sequence ID" value="MDQ0474235.1"/>
    <property type="molecule type" value="Genomic_DNA"/>
</dbReference>
<evidence type="ECO:0000313" key="2">
    <source>
        <dbReference type="EMBL" id="MDQ0474235.1"/>
    </source>
</evidence>
<keyword evidence="3" id="KW-1185">Reference proteome</keyword>
<accession>A0ABU0JIX8</accession>
<organism evidence="2 3">
    <name type="scientific">Labrys wisconsinensis</name>
    <dbReference type="NCBI Taxonomy" id="425677"/>
    <lineage>
        <taxon>Bacteria</taxon>
        <taxon>Pseudomonadati</taxon>
        <taxon>Pseudomonadota</taxon>
        <taxon>Alphaproteobacteria</taxon>
        <taxon>Hyphomicrobiales</taxon>
        <taxon>Xanthobacteraceae</taxon>
        <taxon>Labrys</taxon>
    </lineage>
</organism>
<proteinExistence type="predicted"/>
<dbReference type="Gene3D" id="3.10.620.30">
    <property type="match status" value="1"/>
</dbReference>
<sequence length="287" mass="31389">MRADRLHMRLADRARTSFAAAMSTMSGIARWAAHSPMSDPAGHAADLAAEPADVPALARIVQGVLVHLGWLDAYGLDASRLAGISRTTLPVADRLADVLRRDPRPLHEPRVPADRSPGTCRDYALLLCALLRAKGVPARLRCGFAAYFGPGWEDHWVCEYRDGATWRLADAQLDPPIRARLGAAFEPADVPRQAFLTAGEAWQACRAERAASETFGHGDEGTGLWFVKVNVHRDHLALNGRETSAWDGWRSAPPAARRMSDDELALLDALAADPERPLIERSPDWQA</sequence>
<evidence type="ECO:0000313" key="3">
    <source>
        <dbReference type="Proteomes" id="UP001242480"/>
    </source>
</evidence>
<name>A0ABU0JIX8_9HYPH</name>
<dbReference type="SUPFAM" id="SSF54001">
    <property type="entry name" value="Cysteine proteinases"/>
    <property type="match status" value="1"/>
</dbReference>
<dbReference type="InterPro" id="IPR038765">
    <property type="entry name" value="Papain-like_cys_pep_sf"/>
</dbReference>
<reference evidence="2 3" key="1">
    <citation type="submission" date="2023-07" db="EMBL/GenBank/DDBJ databases">
        <title>Genomic Encyclopedia of Type Strains, Phase IV (KMG-IV): sequencing the most valuable type-strain genomes for metagenomic binning, comparative biology and taxonomic classification.</title>
        <authorList>
            <person name="Goeker M."/>
        </authorList>
    </citation>
    <scope>NUCLEOTIDE SEQUENCE [LARGE SCALE GENOMIC DNA]</scope>
    <source>
        <strain evidence="2 3">DSM 19619</strain>
    </source>
</reference>